<comment type="caution">
    <text evidence="2">The sequence shown here is derived from an EMBL/GenBank/DDBJ whole genome shotgun (WGS) entry which is preliminary data.</text>
</comment>
<organism evidence="2 3">
    <name type="scientific">Trifolium medium</name>
    <dbReference type="NCBI Taxonomy" id="97028"/>
    <lineage>
        <taxon>Eukaryota</taxon>
        <taxon>Viridiplantae</taxon>
        <taxon>Streptophyta</taxon>
        <taxon>Embryophyta</taxon>
        <taxon>Tracheophyta</taxon>
        <taxon>Spermatophyta</taxon>
        <taxon>Magnoliopsida</taxon>
        <taxon>eudicotyledons</taxon>
        <taxon>Gunneridae</taxon>
        <taxon>Pentapetalae</taxon>
        <taxon>rosids</taxon>
        <taxon>fabids</taxon>
        <taxon>Fabales</taxon>
        <taxon>Fabaceae</taxon>
        <taxon>Papilionoideae</taxon>
        <taxon>50 kb inversion clade</taxon>
        <taxon>NPAAA clade</taxon>
        <taxon>Hologalegina</taxon>
        <taxon>IRL clade</taxon>
        <taxon>Trifolieae</taxon>
        <taxon>Trifolium</taxon>
    </lineage>
</organism>
<reference evidence="2 3" key="1">
    <citation type="journal article" date="2018" name="Front. Plant Sci.">
        <title>Red Clover (Trifolium pratense) and Zigzag Clover (T. medium) - A Picture of Genomic Similarities and Differences.</title>
        <authorList>
            <person name="Dluhosova J."/>
            <person name="Istvanek J."/>
            <person name="Nedelnik J."/>
            <person name="Repkova J."/>
        </authorList>
    </citation>
    <scope>NUCLEOTIDE SEQUENCE [LARGE SCALE GENOMIC DNA]</scope>
    <source>
        <strain evidence="3">cv. 10/8</strain>
        <tissue evidence="2">Leaf</tissue>
    </source>
</reference>
<protein>
    <submittedName>
        <fullName evidence="2">Uncharacterized protein</fullName>
    </submittedName>
</protein>
<keyword evidence="3" id="KW-1185">Reference proteome</keyword>
<dbReference type="EMBL" id="LXQA011040178">
    <property type="protein sequence ID" value="MCI82305.1"/>
    <property type="molecule type" value="Genomic_DNA"/>
</dbReference>
<dbReference type="AlphaFoldDB" id="A0A392V640"/>
<accession>A0A392V640</accession>
<proteinExistence type="predicted"/>
<feature type="non-terminal residue" evidence="2">
    <location>
        <position position="62"/>
    </location>
</feature>
<evidence type="ECO:0000313" key="2">
    <source>
        <dbReference type="EMBL" id="MCI82305.1"/>
    </source>
</evidence>
<name>A0A392V640_9FABA</name>
<feature type="region of interest" description="Disordered" evidence="1">
    <location>
        <begin position="34"/>
        <end position="62"/>
    </location>
</feature>
<dbReference type="Proteomes" id="UP000265520">
    <property type="component" value="Unassembled WGS sequence"/>
</dbReference>
<evidence type="ECO:0000256" key="1">
    <source>
        <dbReference type="SAM" id="MobiDB-lite"/>
    </source>
</evidence>
<sequence length="62" mass="6761">MTAKQTAFGKQMATRQTSLEEQISNLAIIVQEANLGPRKNNPGDARNSNINNKGHGDRNSSH</sequence>
<evidence type="ECO:0000313" key="3">
    <source>
        <dbReference type="Proteomes" id="UP000265520"/>
    </source>
</evidence>